<dbReference type="SUPFAM" id="SSF101148">
    <property type="entry name" value="Plant invertase/pectin methylesterase inhibitor"/>
    <property type="match status" value="1"/>
</dbReference>
<evidence type="ECO:0000256" key="2">
    <source>
        <dbReference type="ARBA" id="ARBA00023157"/>
    </source>
</evidence>
<sequence>MSYSAMAQNFIYQTCKIFAQNDPNINCNFCTTSLQADPASQNATIQELGTISIRLIHSNVMDTLIYVNNLIENKKWDSYTKECLTDCFELFSDAIPSAKQAMNYYYEKLYSDANVQLSAVLSDSMTCEDGFKEKNGVVSPLTKRNCDTFQLSAIALSAVNMLQT</sequence>
<evidence type="ECO:0000259" key="4">
    <source>
        <dbReference type="SMART" id="SM00856"/>
    </source>
</evidence>
<protein>
    <recommendedName>
        <fullName evidence="4">Pectinesterase inhibitor domain-containing protein</fullName>
    </recommendedName>
</protein>
<evidence type="ECO:0000313" key="5">
    <source>
        <dbReference type="EMBL" id="CAI9770384.1"/>
    </source>
</evidence>
<evidence type="ECO:0000313" key="6">
    <source>
        <dbReference type="Proteomes" id="UP000834106"/>
    </source>
</evidence>
<proteinExistence type="inferred from homology"/>
<reference evidence="5" key="1">
    <citation type="submission" date="2023-05" db="EMBL/GenBank/DDBJ databases">
        <authorList>
            <person name="Huff M."/>
        </authorList>
    </citation>
    <scope>NUCLEOTIDE SEQUENCE</scope>
</reference>
<evidence type="ECO:0000256" key="1">
    <source>
        <dbReference type="ARBA" id="ARBA00022729"/>
    </source>
</evidence>
<accession>A0AAD1ZJC6</accession>
<gene>
    <name evidence="5" type="ORF">FPE_LOCUS17579</name>
</gene>
<feature type="domain" description="Pectinesterase inhibitor" evidence="4">
    <location>
        <begin position="6"/>
        <end position="158"/>
    </location>
</feature>
<dbReference type="InterPro" id="IPR034088">
    <property type="entry name" value="Pla_a_1-like"/>
</dbReference>
<dbReference type="CDD" id="cd15795">
    <property type="entry name" value="PMEI-Pla_a_1_like"/>
    <property type="match status" value="1"/>
</dbReference>
<keyword evidence="2" id="KW-1015">Disulfide bond</keyword>
<dbReference type="Pfam" id="PF04043">
    <property type="entry name" value="PMEI"/>
    <property type="match status" value="1"/>
</dbReference>
<organism evidence="5 6">
    <name type="scientific">Fraxinus pennsylvanica</name>
    <dbReference type="NCBI Taxonomy" id="56036"/>
    <lineage>
        <taxon>Eukaryota</taxon>
        <taxon>Viridiplantae</taxon>
        <taxon>Streptophyta</taxon>
        <taxon>Embryophyta</taxon>
        <taxon>Tracheophyta</taxon>
        <taxon>Spermatophyta</taxon>
        <taxon>Magnoliopsida</taxon>
        <taxon>eudicotyledons</taxon>
        <taxon>Gunneridae</taxon>
        <taxon>Pentapetalae</taxon>
        <taxon>asterids</taxon>
        <taxon>lamiids</taxon>
        <taxon>Lamiales</taxon>
        <taxon>Oleaceae</taxon>
        <taxon>Oleeae</taxon>
        <taxon>Fraxinus</taxon>
    </lineage>
</organism>
<dbReference type="InterPro" id="IPR006501">
    <property type="entry name" value="Pectinesterase_inhib_dom"/>
</dbReference>
<dbReference type="SMART" id="SM00856">
    <property type="entry name" value="PMEI"/>
    <property type="match status" value="1"/>
</dbReference>
<dbReference type="FunFam" id="1.20.140.40:FF:000002">
    <property type="entry name" value="Putative invertase inhibitor"/>
    <property type="match status" value="1"/>
</dbReference>
<name>A0AAD1ZJC6_9LAMI</name>
<dbReference type="InterPro" id="IPR035513">
    <property type="entry name" value="Invertase/methylesterase_inhib"/>
</dbReference>
<dbReference type="NCBIfam" id="TIGR01614">
    <property type="entry name" value="PME_inhib"/>
    <property type="match status" value="1"/>
</dbReference>
<dbReference type="PANTHER" id="PTHR35357">
    <property type="entry name" value="OS02G0537100 PROTEIN"/>
    <property type="match status" value="1"/>
</dbReference>
<dbReference type="AlphaFoldDB" id="A0AAD1ZJC6"/>
<keyword evidence="6" id="KW-1185">Reference proteome</keyword>
<comment type="similarity">
    <text evidence="3">Belongs to the PMEI family.</text>
</comment>
<dbReference type="GO" id="GO:0004857">
    <property type="term" value="F:enzyme inhibitor activity"/>
    <property type="evidence" value="ECO:0007669"/>
    <property type="project" value="InterPro"/>
</dbReference>
<dbReference type="GO" id="GO:0005576">
    <property type="term" value="C:extracellular region"/>
    <property type="evidence" value="ECO:0007669"/>
    <property type="project" value="UniProtKB-ARBA"/>
</dbReference>
<dbReference type="PANTHER" id="PTHR35357:SF17">
    <property type="entry name" value="PECTINESTERASE INHIBITOR 12"/>
    <property type="match status" value="1"/>
</dbReference>
<keyword evidence="1" id="KW-0732">Signal</keyword>
<dbReference type="Proteomes" id="UP000834106">
    <property type="component" value="Chromosome 10"/>
</dbReference>
<dbReference type="EMBL" id="OU503045">
    <property type="protein sequence ID" value="CAI9770384.1"/>
    <property type="molecule type" value="Genomic_DNA"/>
</dbReference>
<evidence type="ECO:0000256" key="3">
    <source>
        <dbReference type="ARBA" id="ARBA00038471"/>
    </source>
</evidence>
<dbReference type="Gene3D" id="1.20.140.40">
    <property type="entry name" value="Invertase/pectin methylesterase inhibitor family protein"/>
    <property type="match status" value="1"/>
</dbReference>